<dbReference type="Proteomes" id="UP000475532">
    <property type="component" value="Unassembled WGS sequence"/>
</dbReference>
<feature type="transmembrane region" description="Helical" evidence="1">
    <location>
        <begin position="80"/>
        <end position="97"/>
    </location>
</feature>
<feature type="transmembrane region" description="Helical" evidence="1">
    <location>
        <begin position="330"/>
        <end position="346"/>
    </location>
</feature>
<dbReference type="AlphaFoldDB" id="A0A6L9QGR4"/>
<feature type="transmembrane region" description="Helical" evidence="1">
    <location>
        <begin position="257"/>
        <end position="278"/>
    </location>
</feature>
<feature type="transmembrane region" description="Helical" evidence="1">
    <location>
        <begin position="358"/>
        <end position="377"/>
    </location>
</feature>
<dbReference type="EMBL" id="JAAGLI010000504">
    <property type="protein sequence ID" value="NEA24701.1"/>
    <property type="molecule type" value="Genomic_DNA"/>
</dbReference>
<comment type="caution">
    <text evidence="2">The sequence shown here is derived from an EMBL/GenBank/DDBJ whole genome shotgun (WGS) entry which is preliminary data.</text>
</comment>
<feature type="transmembrane region" description="Helical" evidence="1">
    <location>
        <begin position="527"/>
        <end position="556"/>
    </location>
</feature>
<feature type="transmembrane region" description="Helical" evidence="1">
    <location>
        <begin position="191"/>
        <end position="208"/>
    </location>
</feature>
<keyword evidence="1" id="KW-0812">Transmembrane</keyword>
<feature type="transmembrane region" description="Helical" evidence="1">
    <location>
        <begin position="290"/>
        <end position="310"/>
    </location>
</feature>
<evidence type="ECO:0000313" key="3">
    <source>
        <dbReference type="Proteomes" id="UP000475532"/>
    </source>
</evidence>
<accession>A0A6L9QGR4</accession>
<evidence type="ECO:0000313" key="2">
    <source>
        <dbReference type="EMBL" id="NEA24701.1"/>
    </source>
</evidence>
<evidence type="ECO:0000256" key="1">
    <source>
        <dbReference type="SAM" id="Phobius"/>
    </source>
</evidence>
<reference evidence="2 3" key="1">
    <citation type="submission" date="2020-01" db="EMBL/GenBank/DDBJ databases">
        <title>Insect and environment-associated Actinomycetes.</title>
        <authorList>
            <person name="Currrie C."/>
            <person name="Chevrette M."/>
            <person name="Carlson C."/>
            <person name="Stubbendieck R."/>
            <person name="Wendt-Pienkowski E."/>
        </authorList>
    </citation>
    <scope>NUCLEOTIDE SEQUENCE [LARGE SCALE GENOMIC DNA]</scope>
    <source>
        <strain evidence="2 3">SID10258</strain>
    </source>
</reference>
<keyword evidence="1" id="KW-1133">Transmembrane helix</keyword>
<sequence>MNERTRHLAAALTGLGLGLAALGPGLAPGFVLSYDMVFVPGPAFTDLTFGLTGIVPRHVPSDAFATALAHVIPADVAQKLILLAIFVMACTSAASLVPSRRLLPRLAAGVCYAWNPFVAERLLLGQWALLLGYAALPWVVAAAARTGEPGGGRRLVRTLLPAAIGGFAALTVTGITALAVALTTGGSRARAGLRVVAAVGVLSLPWLVPGVLRPAGLPGDGSAVDLFAARADTPFGTLGSLLLLGGVWNGETVPRGYGTPVTASIWLLVVIVALAAYWRWCREPVWWRGAAIAAVIGFAVAALGAVAAPVLEGLIGLWPGFAVLRDGQQYAAPLVVVVAVGLGTAADRAAEARWPGAAAAAMAVPVFLLPTLAWGAAGDLRAVHYPDEWARAKQIIDGDREPGDVLVLPWASYRSYSWNHGRRVLDPLPRYLHRRVIVDDAVTVGGTTVPPEDPRAVRLAPVAKSGTPPAATLRDAGVRFVVVDAETGSVRPTGAATPVLRGADLVVYRIDGAAEAPVETVPVVPVAAAWGIMGLVVFWSILATGTTLSLPLLGSIEPRSPQHRRRTP</sequence>
<dbReference type="RefSeq" id="WP_163058015.1">
    <property type="nucleotide sequence ID" value="NZ_JAAGLI010000504.1"/>
</dbReference>
<evidence type="ECO:0008006" key="4">
    <source>
        <dbReference type="Google" id="ProtNLM"/>
    </source>
</evidence>
<name>A0A6L9QGR4_9ACTN</name>
<feature type="transmembrane region" description="Helical" evidence="1">
    <location>
        <begin position="164"/>
        <end position="184"/>
    </location>
</feature>
<feature type="transmembrane region" description="Helical" evidence="1">
    <location>
        <begin position="122"/>
        <end position="144"/>
    </location>
</feature>
<gene>
    <name evidence="2" type="ORF">G3I70_19720</name>
</gene>
<protein>
    <recommendedName>
        <fullName evidence="4">YfhO family protein</fullName>
    </recommendedName>
</protein>
<proteinExistence type="predicted"/>
<organism evidence="2 3">
    <name type="scientific">Actinomadura bangladeshensis</name>
    <dbReference type="NCBI Taxonomy" id="453573"/>
    <lineage>
        <taxon>Bacteria</taxon>
        <taxon>Bacillati</taxon>
        <taxon>Actinomycetota</taxon>
        <taxon>Actinomycetes</taxon>
        <taxon>Streptosporangiales</taxon>
        <taxon>Thermomonosporaceae</taxon>
        <taxon>Actinomadura</taxon>
    </lineage>
</organism>
<keyword evidence="1" id="KW-0472">Membrane</keyword>